<reference evidence="1 2" key="1">
    <citation type="journal article" date="2016" name="Front. Microbiol.">
        <title>Genomic Resource of Rice Seed Associated Bacteria.</title>
        <authorList>
            <person name="Midha S."/>
            <person name="Bansal K."/>
            <person name="Sharma S."/>
            <person name="Kumar N."/>
            <person name="Patil P.P."/>
            <person name="Chaudhry V."/>
            <person name="Patil P.B."/>
        </authorList>
    </citation>
    <scope>NUCLEOTIDE SEQUENCE [LARGE SCALE GENOMIC DNA]</scope>
    <source>
        <strain evidence="1 2">NS226</strain>
    </source>
</reference>
<dbReference type="InterPro" id="IPR038561">
    <property type="entry name" value="SoxD_sf"/>
</dbReference>
<dbReference type="STRING" id="401562.NS365_08015"/>
<proteinExistence type="predicted"/>
<dbReference type="OrthoDB" id="5420070at2"/>
<dbReference type="Proteomes" id="UP000078272">
    <property type="component" value="Unassembled WGS sequence"/>
</dbReference>
<evidence type="ECO:0000313" key="1">
    <source>
        <dbReference type="EMBL" id="KTQ95906.1"/>
    </source>
</evidence>
<dbReference type="PATRIC" id="fig|401562.3.peg.1311"/>
<dbReference type="Gene3D" id="3.30.2270.10">
    <property type="entry name" value="Folate-binding superfamily"/>
    <property type="match status" value="1"/>
</dbReference>
<dbReference type="GO" id="GO:0008115">
    <property type="term" value="F:sarcosine oxidase activity"/>
    <property type="evidence" value="ECO:0007669"/>
    <property type="project" value="InterPro"/>
</dbReference>
<evidence type="ECO:0000313" key="2">
    <source>
        <dbReference type="Proteomes" id="UP000078272"/>
    </source>
</evidence>
<dbReference type="InterPro" id="IPR006279">
    <property type="entry name" value="SoxD"/>
</dbReference>
<dbReference type="Pfam" id="PF04267">
    <property type="entry name" value="SoxD"/>
    <property type="match status" value="1"/>
</dbReference>
<accession>A0A175R8L7</accession>
<sequence>MASLIRCPHCGARPREEFTVRGAALARPAPEAGEEAWYAHVYLRENPRGAYREYWHHASGCRRWLLVTRDTATHETSSVEDAASLRLAAATKESER</sequence>
<gene>
    <name evidence="1" type="ORF">NS226_09510</name>
</gene>
<dbReference type="RefSeq" id="WP_058634790.1">
    <property type="nucleotide sequence ID" value="NZ_LDPZ01000019.1"/>
</dbReference>
<name>A0A175R8L7_9HYPH</name>
<organism evidence="1 2">
    <name type="scientific">Aureimonas ureilytica</name>
    <dbReference type="NCBI Taxonomy" id="401562"/>
    <lineage>
        <taxon>Bacteria</taxon>
        <taxon>Pseudomonadati</taxon>
        <taxon>Pseudomonadota</taxon>
        <taxon>Alphaproteobacteria</taxon>
        <taxon>Hyphomicrobiales</taxon>
        <taxon>Aurantimonadaceae</taxon>
        <taxon>Aureimonas</taxon>
    </lineage>
</organism>
<comment type="caution">
    <text evidence="1">The sequence shown here is derived from an EMBL/GenBank/DDBJ whole genome shotgun (WGS) entry which is preliminary data.</text>
</comment>
<dbReference type="GO" id="GO:0046653">
    <property type="term" value="P:tetrahydrofolate metabolic process"/>
    <property type="evidence" value="ECO:0007669"/>
    <property type="project" value="InterPro"/>
</dbReference>
<dbReference type="EMBL" id="LDPZ01000019">
    <property type="protein sequence ID" value="KTQ95906.1"/>
    <property type="molecule type" value="Genomic_DNA"/>
</dbReference>
<protein>
    <submittedName>
        <fullName evidence="1">Sarcosine oxidase subunit delta</fullName>
    </submittedName>
</protein>
<dbReference type="AlphaFoldDB" id="A0A175R8L7"/>